<feature type="domain" description="Peptidase M50" evidence="6">
    <location>
        <begin position="115"/>
        <end position="486"/>
    </location>
</feature>
<dbReference type="InterPro" id="IPR001193">
    <property type="entry name" value="MBTPS2"/>
</dbReference>
<comment type="caution">
    <text evidence="7">The sequence shown here is derived from an EMBL/GenBank/DDBJ whole genome shotgun (WGS) entry which is preliminary data.</text>
</comment>
<feature type="transmembrane region" description="Helical" evidence="5">
    <location>
        <begin position="424"/>
        <end position="445"/>
    </location>
</feature>
<feature type="transmembrane region" description="Helical" evidence="5">
    <location>
        <begin position="178"/>
        <end position="198"/>
    </location>
</feature>
<dbReference type="GO" id="GO:0004222">
    <property type="term" value="F:metalloendopeptidase activity"/>
    <property type="evidence" value="ECO:0007669"/>
    <property type="project" value="InterPro"/>
</dbReference>
<dbReference type="EMBL" id="FWYE01000001">
    <property type="protein sequence ID" value="SMD30301.1"/>
    <property type="molecule type" value="Genomic_DNA"/>
</dbReference>
<comment type="subcellular location">
    <subcellularLocation>
        <location evidence="1">Endomembrane system</location>
        <topology evidence="1">Multi-pass membrane protein</topology>
    </subcellularLocation>
</comment>
<proteinExistence type="predicted"/>
<dbReference type="InterPro" id="IPR008915">
    <property type="entry name" value="Peptidase_M50"/>
</dbReference>
<evidence type="ECO:0000313" key="7">
    <source>
        <dbReference type="EMBL" id="SMD30301.1"/>
    </source>
</evidence>
<keyword evidence="3 5" id="KW-1133">Transmembrane helix</keyword>
<feature type="transmembrane region" description="Helical" evidence="5">
    <location>
        <begin position="483"/>
        <end position="501"/>
    </location>
</feature>
<evidence type="ECO:0000256" key="5">
    <source>
        <dbReference type="SAM" id="Phobius"/>
    </source>
</evidence>
<dbReference type="Gene3D" id="2.30.42.10">
    <property type="match status" value="1"/>
</dbReference>
<organism evidence="7 8">
    <name type="scientific">Picrophilus torridus (strain ATCC 700027 / DSM 9790 / JCM 10055 / NBRC 100828 / KAW 2/3)</name>
    <dbReference type="NCBI Taxonomy" id="1122961"/>
    <lineage>
        <taxon>Archaea</taxon>
        <taxon>Methanobacteriati</taxon>
        <taxon>Thermoplasmatota</taxon>
        <taxon>Thermoplasmata</taxon>
        <taxon>Thermoplasmatales</taxon>
        <taxon>Picrophilaceae</taxon>
        <taxon>Picrophilus</taxon>
    </lineage>
</organism>
<accession>A0A8G2FVL8</accession>
<dbReference type="CDD" id="cd06159">
    <property type="entry name" value="S2P-M50_PDZ_Arch"/>
    <property type="match status" value="1"/>
</dbReference>
<evidence type="ECO:0000256" key="1">
    <source>
        <dbReference type="ARBA" id="ARBA00004127"/>
    </source>
</evidence>
<feature type="transmembrane region" description="Helical" evidence="5">
    <location>
        <begin position="110"/>
        <end position="130"/>
    </location>
</feature>
<evidence type="ECO:0000256" key="3">
    <source>
        <dbReference type="ARBA" id="ARBA00022989"/>
    </source>
</evidence>
<dbReference type="AlphaFoldDB" id="A0A8G2FVL8"/>
<dbReference type="GO" id="GO:0031293">
    <property type="term" value="P:membrane protein intracellular domain proteolysis"/>
    <property type="evidence" value="ECO:0007669"/>
    <property type="project" value="TreeGrafter"/>
</dbReference>
<evidence type="ECO:0000256" key="2">
    <source>
        <dbReference type="ARBA" id="ARBA00022692"/>
    </source>
</evidence>
<protein>
    <submittedName>
        <fullName evidence="7">PDZ domain-containing protein</fullName>
    </submittedName>
</protein>
<reference evidence="7 8" key="1">
    <citation type="submission" date="2017-04" db="EMBL/GenBank/DDBJ databases">
        <authorList>
            <person name="Varghese N."/>
            <person name="Submissions S."/>
        </authorList>
    </citation>
    <scope>NUCLEOTIDE SEQUENCE [LARGE SCALE GENOMIC DNA]</scope>
    <source>
        <strain evidence="7 8">DSM 9789</strain>
    </source>
</reference>
<dbReference type="GO" id="GO:0016020">
    <property type="term" value="C:membrane"/>
    <property type="evidence" value="ECO:0007669"/>
    <property type="project" value="InterPro"/>
</dbReference>
<keyword evidence="2 5" id="KW-0812">Transmembrane</keyword>
<dbReference type="Proteomes" id="UP000192315">
    <property type="component" value="Unassembled WGS sequence"/>
</dbReference>
<sequence>MNGYLIAALVVFAWIIIIIGLAPSIRKSKYFSLLGPALMVKSTKNFGIIDWISKHFPGKIFSRISVVIVILGAISALGMLLYESYLAFFIPPSRAPALNLYLAIPGINPYIPIGYGIFALVFAVVIHEMFHGIVARRHGIKVNSVGALFFIVPVGAFVEPDEDEVTKADPVIRRRIFAAGPGINIVIAVICIVLLIFVMMPASAPVHNGIYIEDSAVSSIPTGTEIIGINNYTGSMLCNIEYTSMIKPGTIAHAEIYNGKNVYNESIYAGVYIENLISGYPSEKAGVKPDSIIMSIDNKTIYNVNTLGNVLDHIRPGSLINMTVFYPASHITKTYTMRTVSTYSYYAKADPIQNSNAYKNQSFIGVEIGYSGLGYEPINYIHKLVFGGYLFGPGFFDEIGLPLLGLSPIPASMTHLFKSPFDPYIFFGIANVLYWLFWIDFLLGITNALPLSILDGGQFFKDSLTIGSRRFRFLKDEKNVNRIYYGASVLVFLILIWVIIAPRIF</sequence>
<dbReference type="RefSeq" id="WP_084272334.1">
    <property type="nucleotide sequence ID" value="NZ_FWYE01000001.1"/>
</dbReference>
<dbReference type="PANTHER" id="PTHR13325:SF3">
    <property type="entry name" value="MEMBRANE-BOUND TRANSCRIPTION FACTOR SITE-2 PROTEASE"/>
    <property type="match status" value="1"/>
</dbReference>
<feature type="transmembrane region" description="Helical" evidence="5">
    <location>
        <begin position="142"/>
        <end position="158"/>
    </location>
</feature>
<dbReference type="GO" id="GO:0005737">
    <property type="term" value="C:cytoplasm"/>
    <property type="evidence" value="ECO:0007669"/>
    <property type="project" value="TreeGrafter"/>
</dbReference>
<dbReference type="GO" id="GO:0012505">
    <property type="term" value="C:endomembrane system"/>
    <property type="evidence" value="ECO:0007669"/>
    <property type="project" value="UniProtKB-SubCell"/>
</dbReference>
<dbReference type="Pfam" id="PF02163">
    <property type="entry name" value="Peptidase_M50"/>
    <property type="match status" value="1"/>
</dbReference>
<keyword evidence="8" id="KW-1185">Reference proteome</keyword>
<evidence type="ECO:0000256" key="4">
    <source>
        <dbReference type="ARBA" id="ARBA00023136"/>
    </source>
</evidence>
<evidence type="ECO:0000259" key="6">
    <source>
        <dbReference type="Pfam" id="PF02163"/>
    </source>
</evidence>
<dbReference type="SUPFAM" id="SSF50156">
    <property type="entry name" value="PDZ domain-like"/>
    <property type="match status" value="1"/>
</dbReference>
<dbReference type="InterPro" id="IPR036034">
    <property type="entry name" value="PDZ_sf"/>
</dbReference>
<evidence type="ECO:0000313" key="8">
    <source>
        <dbReference type="Proteomes" id="UP000192315"/>
    </source>
</evidence>
<keyword evidence="4 5" id="KW-0472">Membrane</keyword>
<feature type="transmembrane region" description="Helical" evidence="5">
    <location>
        <begin position="6"/>
        <end position="25"/>
    </location>
</feature>
<name>A0A8G2FVL8_PICTO</name>
<feature type="transmembrane region" description="Helical" evidence="5">
    <location>
        <begin position="64"/>
        <end position="90"/>
    </location>
</feature>
<gene>
    <name evidence="7" type="ORF">SAMN02745355_0174</name>
</gene>
<dbReference type="PANTHER" id="PTHR13325">
    <property type="entry name" value="PROTEASE M50 MEMBRANE-BOUND TRANSCRIPTION FACTOR SITE 2 PROTEASE"/>
    <property type="match status" value="1"/>
</dbReference>
<dbReference type="PRINTS" id="PR01000">
    <property type="entry name" value="SREBPS2PTASE"/>
</dbReference>